<evidence type="ECO:0000313" key="9">
    <source>
        <dbReference type="Proteomes" id="UP000001307"/>
    </source>
</evidence>
<evidence type="ECO:0000256" key="4">
    <source>
        <dbReference type="ARBA" id="ARBA00022989"/>
    </source>
</evidence>
<dbReference type="Proteomes" id="UP000001307">
    <property type="component" value="Unassembled WGS sequence"/>
</dbReference>
<organism evidence="8">
    <name type="scientific">Oikopleura dioica</name>
    <name type="common">Tunicate</name>
    <dbReference type="NCBI Taxonomy" id="34765"/>
    <lineage>
        <taxon>Eukaryota</taxon>
        <taxon>Metazoa</taxon>
        <taxon>Chordata</taxon>
        <taxon>Tunicata</taxon>
        <taxon>Appendicularia</taxon>
        <taxon>Copelata</taxon>
        <taxon>Oikopleuridae</taxon>
        <taxon>Oikopleura</taxon>
    </lineage>
</organism>
<dbReference type="Pfam" id="PF20519">
    <property type="entry name" value="Polycystin_dom"/>
    <property type="match status" value="1"/>
</dbReference>
<dbReference type="GO" id="GO:0016020">
    <property type="term" value="C:membrane"/>
    <property type="evidence" value="ECO:0007669"/>
    <property type="project" value="UniProtKB-SubCell"/>
</dbReference>
<dbReference type="AlphaFoldDB" id="E4Y3F2"/>
<dbReference type="OrthoDB" id="10472651at2759"/>
<keyword evidence="3 6" id="KW-0812">Transmembrane</keyword>
<evidence type="ECO:0000259" key="7">
    <source>
        <dbReference type="Pfam" id="PF20519"/>
    </source>
</evidence>
<feature type="transmembrane region" description="Helical" evidence="6">
    <location>
        <begin position="258"/>
        <end position="276"/>
    </location>
</feature>
<keyword evidence="9" id="KW-1185">Reference proteome</keyword>
<dbReference type="InterPro" id="IPR046791">
    <property type="entry name" value="Polycystin_dom"/>
</dbReference>
<reference evidence="8" key="1">
    <citation type="journal article" date="2010" name="Science">
        <title>Plasticity of animal genome architecture unmasked by rapid evolution of a pelagic tunicate.</title>
        <authorList>
            <person name="Denoeud F."/>
            <person name="Henriet S."/>
            <person name="Mungpakdee S."/>
            <person name="Aury J.M."/>
            <person name="Da Silva C."/>
            <person name="Brinkmann H."/>
            <person name="Mikhaleva J."/>
            <person name="Olsen L.C."/>
            <person name="Jubin C."/>
            <person name="Canestro C."/>
            <person name="Bouquet J.M."/>
            <person name="Danks G."/>
            <person name="Poulain J."/>
            <person name="Campsteijn C."/>
            <person name="Adamski M."/>
            <person name="Cross I."/>
            <person name="Yadetie F."/>
            <person name="Muffato M."/>
            <person name="Louis A."/>
            <person name="Butcher S."/>
            <person name="Tsagkogeorga G."/>
            <person name="Konrad A."/>
            <person name="Singh S."/>
            <person name="Jensen M.F."/>
            <person name="Cong E.H."/>
            <person name="Eikeseth-Otteraa H."/>
            <person name="Noel B."/>
            <person name="Anthouard V."/>
            <person name="Porcel B.M."/>
            <person name="Kachouri-Lafond R."/>
            <person name="Nishino A."/>
            <person name="Ugolini M."/>
            <person name="Chourrout P."/>
            <person name="Nishida H."/>
            <person name="Aasland R."/>
            <person name="Huzurbazar S."/>
            <person name="Westhof E."/>
            <person name="Delsuc F."/>
            <person name="Lehrach H."/>
            <person name="Reinhardt R."/>
            <person name="Weissenbach J."/>
            <person name="Roy S.W."/>
            <person name="Artiguenave F."/>
            <person name="Postlethwait J.H."/>
            <person name="Manak J.R."/>
            <person name="Thompson E.M."/>
            <person name="Jaillon O."/>
            <person name="Du Pasquier L."/>
            <person name="Boudinot P."/>
            <person name="Liberles D.A."/>
            <person name="Volff J.N."/>
            <person name="Philippe H."/>
            <person name="Lenhard B."/>
            <person name="Roest Crollius H."/>
            <person name="Wincker P."/>
            <person name="Chourrout D."/>
        </authorList>
    </citation>
    <scope>NUCLEOTIDE SEQUENCE [LARGE SCALE GENOMIC DNA]</scope>
</reference>
<accession>E4Y3F2</accession>
<dbReference type="PANTHER" id="PTHR10877">
    <property type="entry name" value="POLYCYSTIN FAMILY MEMBER"/>
    <property type="match status" value="1"/>
</dbReference>
<sequence length="441" mass="50301">LNRDEVRNLIYSSKHKSDLYLTLRRSLTYLLLSSSLYGLSTMILPSEKYFLDKNFRDKISITPGVTQLDIVGVWELLENEITQLIHFGNLSSGEIGPLKDRAFAQDGVSFRLGPATLTQHRDHCGFFTQSWHPQPKVSERVLKKVIRSPLLSPYHSETRSRLSSDIFLQTPNRFSSATCAFTAILGTSKTSADFMTSYLRDAAWIDQHTKTLIFEQSFMNMNIKAFLQLRIVFEFVEGGSILPTLTLQQLKNVELSDLTFAASLATFTALLLYQIIEIINIVNMRQLSFLFVFKAALCVADISIFALIVLRGLYLSEAIEHFLLDPKGTPKFANVFLLQHHFTPLVAMSLFMHTLLLIHILSTLNAVQYKSILKQLKKTLAPFVLLLLPIQFGLSSVVFIIFRYSSFLFRSLWKTFIVIIWQGYLKPSGRNSQFVNELQFS</sequence>
<dbReference type="EMBL" id="FN654128">
    <property type="protein sequence ID" value="CBY17812.1"/>
    <property type="molecule type" value="Genomic_DNA"/>
</dbReference>
<comment type="subcellular location">
    <subcellularLocation>
        <location evidence="1">Membrane</location>
        <topology evidence="1">Multi-pass membrane protein</topology>
    </subcellularLocation>
</comment>
<dbReference type="InParanoid" id="E4Y3F2"/>
<dbReference type="GO" id="GO:0005262">
    <property type="term" value="F:calcium channel activity"/>
    <property type="evidence" value="ECO:0007669"/>
    <property type="project" value="TreeGrafter"/>
</dbReference>
<feature type="transmembrane region" description="Helical" evidence="6">
    <location>
        <begin position="345"/>
        <end position="367"/>
    </location>
</feature>
<evidence type="ECO:0000256" key="1">
    <source>
        <dbReference type="ARBA" id="ARBA00004141"/>
    </source>
</evidence>
<dbReference type="PANTHER" id="PTHR10877:SF197">
    <property type="entry name" value="POLYCYSTIC KIDNEY DISEASE PROTEIN 1-LIKE 2"/>
    <property type="match status" value="1"/>
</dbReference>
<evidence type="ECO:0000256" key="6">
    <source>
        <dbReference type="SAM" id="Phobius"/>
    </source>
</evidence>
<gene>
    <name evidence="8" type="ORF">GSOID_T00001507001</name>
</gene>
<evidence type="ECO:0000256" key="5">
    <source>
        <dbReference type="ARBA" id="ARBA00023136"/>
    </source>
</evidence>
<feature type="transmembrane region" description="Helical" evidence="6">
    <location>
        <begin position="288"/>
        <end position="314"/>
    </location>
</feature>
<feature type="domain" description="Polycystin" evidence="7">
    <location>
        <begin position="181"/>
        <end position="250"/>
    </location>
</feature>
<keyword evidence="5 6" id="KW-0472">Membrane</keyword>
<feature type="non-terminal residue" evidence="8">
    <location>
        <position position="1"/>
    </location>
</feature>
<name>E4Y3F2_OIKDI</name>
<evidence type="ECO:0000313" key="8">
    <source>
        <dbReference type="EMBL" id="CBY17812.1"/>
    </source>
</evidence>
<proteinExistence type="inferred from homology"/>
<protein>
    <recommendedName>
        <fullName evidence="7">Polycystin domain-containing protein</fullName>
    </recommendedName>
</protein>
<dbReference type="GO" id="GO:0050982">
    <property type="term" value="P:detection of mechanical stimulus"/>
    <property type="evidence" value="ECO:0007669"/>
    <property type="project" value="TreeGrafter"/>
</dbReference>
<feature type="transmembrane region" description="Helical" evidence="6">
    <location>
        <begin position="379"/>
        <end position="401"/>
    </location>
</feature>
<keyword evidence="4 6" id="KW-1133">Transmembrane helix</keyword>
<dbReference type="InterPro" id="IPR051223">
    <property type="entry name" value="Polycystin"/>
</dbReference>
<comment type="similarity">
    <text evidence="2">Belongs to the polycystin family.</text>
</comment>
<evidence type="ECO:0000256" key="3">
    <source>
        <dbReference type="ARBA" id="ARBA00022692"/>
    </source>
</evidence>
<evidence type="ECO:0000256" key="2">
    <source>
        <dbReference type="ARBA" id="ARBA00007200"/>
    </source>
</evidence>